<dbReference type="Proteomes" id="UP000214646">
    <property type="component" value="Unassembled WGS sequence"/>
</dbReference>
<dbReference type="AlphaFoldDB" id="A0A225E8N0"/>
<evidence type="ECO:0000313" key="2">
    <source>
        <dbReference type="EMBL" id="OWK44975.1"/>
    </source>
</evidence>
<comment type="caution">
    <text evidence="2">The sequence shown here is derived from an EMBL/GenBank/DDBJ whole genome shotgun (WGS) entry which is preliminary data.</text>
</comment>
<organism evidence="2 3">
    <name type="scientific">Fimbriiglobus ruber</name>
    <dbReference type="NCBI Taxonomy" id="1908690"/>
    <lineage>
        <taxon>Bacteria</taxon>
        <taxon>Pseudomonadati</taxon>
        <taxon>Planctomycetota</taxon>
        <taxon>Planctomycetia</taxon>
        <taxon>Gemmatales</taxon>
        <taxon>Gemmataceae</taxon>
        <taxon>Fimbriiglobus</taxon>
    </lineage>
</organism>
<gene>
    <name evidence="2" type="ORF">FRUB_01306</name>
</gene>
<protein>
    <submittedName>
        <fullName evidence="2">Uncharacterized protein</fullName>
    </submittedName>
</protein>
<accession>A0A225E8N0</accession>
<proteinExistence type="predicted"/>
<name>A0A225E8N0_9BACT</name>
<dbReference type="EMBL" id="NIDE01000002">
    <property type="protein sequence ID" value="OWK44975.1"/>
    <property type="molecule type" value="Genomic_DNA"/>
</dbReference>
<sequence length="39" mass="4213">MGRADGKKTGGWGMPPHRAKGKGADERYARLPQNDSVTD</sequence>
<feature type="region of interest" description="Disordered" evidence="1">
    <location>
        <begin position="1"/>
        <end position="39"/>
    </location>
</feature>
<reference evidence="3" key="1">
    <citation type="submission" date="2017-06" db="EMBL/GenBank/DDBJ databases">
        <title>Genome analysis of Fimbriiglobus ruber SP5, the first member of the order Planctomycetales with confirmed chitinolytic capability.</title>
        <authorList>
            <person name="Ravin N.V."/>
            <person name="Rakitin A.L."/>
            <person name="Ivanova A.A."/>
            <person name="Beletsky A.V."/>
            <person name="Kulichevskaya I.S."/>
            <person name="Mardanov A.V."/>
            <person name="Dedysh S.N."/>
        </authorList>
    </citation>
    <scope>NUCLEOTIDE SEQUENCE [LARGE SCALE GENOMIC DNA]</scope>
    <source>
        <strain evidence="3">SP5</strain>
    </source>
</reference>
<keyword evidence="3" id="KW-1185">Reference proteome</keyword>
<evidence type="ECO:0000256" key="1">
    <source>
        <dbReference type="SAM" id="MobiDB-lite"/>
    </source>
</evidence>
<evidence type="ECO:0000313" key="3">
    <source>
        <dbReference type="Proteomes" id="UP000214646"/>
    </source>
</evidence>